<dbReference type="InterPro" id="IPR011050">
    <property type="entry name" value="Pectin_lyase_fold/virulence"/>
</dbReference>
<sequence>MNYKTLLEQLESLDKKLEDKPTLNNLTHDQSIDDLLLELEIKKKEENEENYSSQSNDYITTTTLTNISTSPKSFLSKTSTFPDLLSFETPLSSTKVTQSKSHQINLEFENTDFDSLLNQLEDPENFNSTNKTTNPNTNTNTNTNTHKNTNTNTNTNTNLKTFQNSNNSPKKENSNNSSTHFNDDLDSLLQQYGFSSNIKKSHSINNQLNNIILENSTNSANFSSSTLNSQFSQLDSLPYISKQGQNKNELEKENQRKSEEIDFEKEPDFDNLPNFNKPFHEANQYLTCGKRLWKKGKISQVKPETDLHEIIRRSNDGDVIQIYPGSYHLSVKLSKSLYIVGIGDSPNDIILNTISSGSPIFEINTSYLILENLKLVSQKNDPTIILTKGELLVEHCQISSQGDCGLLAYGDESKAIIYASQFMNCNKVALLFCSGSTGVVSHCIFKPSNQSDLEISGKGTSPKILNSEFNNGIICHDCSAPLIKNCKITSLNSSGIIVMTKSNPKIYQNLFINCKNYLLLITNSGKGEIMNNKLVDNFQFDNLALILIDGFQTIPYLEKNLLTFEKNINNENQSSSNKNNNKNDDDDDDENTVNGLNISKNTKRRKQDLENEIEKEKCNGIWIKNNSKPIIKLNQIYKMNGHGIIISNQSTCKIESNKIKNCNQSGIVISRSNSLVLNNEIIGSLLNGIELIDNCASTLKENKVMRNTHSGLLITNGSKAKIIANEICNNGISNVYISDESTKPKLKSNQIHNSLGNGIIFTNKSSGILTENKIYQNTEHGCYIDKGSHPRIINNDFEHCKSISLLVRDQSTCPVIMKNNFKKNNDISLLITDHANGTFVENTFIKGNGSAICVTNGAHGEIRKNIIKEHPQTSIIIENASPRIEQNQIFDSNTVAIYVNNDAENCQTKIIENKIHHSVNAAIEINSGNDTIERNFISFSHGFGILILGKKTNPRIIMNEISQNKRAAILINKFSDPYIIGNHIFRGKGPGISSVKGAKGKVEQNRILNNEGGAFNIFPGSKTKIGKNLLY</sequence>
<comment type="caution">
    <text evidence="4">The sequence shown here is derived from an EMBL/GenBank/DDBJ whole genome shotgun (WGS) entry which is preliminary data.</text>
</comment>
<dbReference type="EMBL" id="JAOAOG010000308">
    <property type="protein sequence ID" value="KAJ6230824.1"/>
    <property type="molecule type" value="Genomic_DNA"/>
</dbReference>
<dbReference type="PANTHER" id="PTHR22990">
    <property type="entry name" value="F-BOX ONLY PROTEIN"/>
    <property type="match status" value="1"/>
</dbReference>
<dbReference type="SUPFAM" id="SSF51126">
    <property type="entry name" value="Pectin lyase-like"/>
    <property type="match status" value="4"/>
</dbReference>
<dbReference type="InterPro" id="IPR051550">
    <property type="entry name" value="SCF-Subunits/Alg-Epimerases"/>
</dbReference>
<feature type="compositionally biased region" description="Low complexity" evidence="2">
    <location>
        <begin position="127"/>
        <end position="178"/>
    </location>
</feature>
<dbReference type="Pfam" id="PF13229">
    <property type="entry name" value="Beta_helix"/>
    <property type="match status" value="4"/>
</dbReference>
<feature type="domain" description="Right handed beta helix" evidence="3">
    <location>
        <begin position="590"/>
        <end position="703"/>
    </location>
</feature>
<feature type="compositionally biased region" description="Low complexity" evidence="2">
    <location>
        <begin position="570"/>
        <end position="580"/>
    </location>
</feature>
<dbReference type="PANTHER" id="PTHR22990:SF15">
    <property type="entry name" value="F-BOX ONLY PROTEIN 10"/>
    <property type="match status" value="1"/>
</dbReference>
<accession>A0ABQ8XFG3</accession>
<feature type="region of interest" description="Disordered" evidence="2">
    <location>
        <begin position="570"/>
        <end position="609"/>
    </location>
</feature>
<evidence type="ECO:0000259" key="3">
    <source>
        <dbReference type="Pfam" id="PF13229"/>
    </source>
</evidence>
<feature type="compositionally biased region" description="Basic and acidic residues" evidence="2">
    <location>
        <begin position="248"/>
        <end position="261"/>
    </location>
</feature>
<keyword evidence="1" id="KW-0677">Repeat</keyword>
<organism evidence="4 5">
    <name type="scientific">Anaeramoeba flamelloides</name>
    <dbReference type="NCBI Taxonomy" id="1746091"/>
    <lineage>
        <taxon>Eukaryota</taxon>
        <taxon>Metamonada</taxon>
        <taxon>Anaeramoebidae</taxon>
        <taxon>Anaeramoeba</taxon>
    </lineage>
</organism>
<gene>
    <name evidence="4" type="ORF">M0813_06392</name>
</gene>
<evidence type="ECO:0000256" key="1">
    <source>
        <dbReference type="ARBA" id="ARBA00022737"/>
    </source>
</evidence>
<name>A0ABQ8XFG3_9EUKA</name>
<evidence type="ECO:0000256" key="2">
    <source>
        <dbReference type="SAM" id="MobiDB-lite"/>
    </source>
</evidence>
<dbReference type="Gene3D" id="2.160.20.10">
    <property type="entry name" value="Single-stranded right-handed beta-helix, Pectin lyase-like"/>
    <property type="match status" value="4"/>
</dbReference>
<dbReference type="InterPro" id="IPR039448">
    <property type="entry name" value="Beta_helix"/>
</dbReference>
<feature type="domain" description="Right handed beta helix" evidence="3">
    <location>
        <begin position="896"/>
        <end position="1029"/>
    </location>
</feature>
<keyword evidence="5" id="KW-1185">Reference proteome</keyword>
<evidence type="ECO:0000313" key="4">
    <source>
        <dbReference type="EMBL" id="KAJ6230824.1"/>
    </source>
</evidence>
<feature type="region of interest" description="Disordered" evidence="2">
    <location>
        <begin position="121"/>
        <end position="183"/>
    </location>
</feature>
<evidence type="ECO:0000313" key="5">
    <source>
        <dbReference type="Proteomes" id="UP001150062"/>
    </source>
</evidence>
<reference evidence="4" key="1">
    <citation type="submission" date="2022-08" db="EMBL/GenBank/DDBJ databases">
        <title>Novel sulfate-reducing endosymbionts in the free-living metamonad Anaeramoeba.</title>
        <authorList>
            <person name="Jerlstrom-Hultqvist J."/>
            <person name="Cepicka I."/>
            <person name="Gallot-Lavallee L."/>
            <person name="Salas-Leiva D."/>
            <person name="Curtis B.A."/>
            <person name="Zahonova K."/>
            <person name="Pipaliya S."/>
            <person name="Dacks J."/>
            <person name="Roger A.J."/>
        </authorList>
    </citation>
    <scope>NUCLEOTIDE SEQUENCE</scope>
    <source>
        <strain evidence="4">Schooner1</strain>
    </source>
</reference>
<protein>
    <submittedName>
        <fullName evidence="4">F-box only protein</fullName>
    </submittedName>
</protein>
<feature type="domain" description="Right handed beta helix" evidence="3">
    <location>
        <begin position="341"/>
        <end position="469"/>
    </location>
</feature>
<proteinExistence type="predicted"/>
<feature type="domain" description="Right handed beta helix" evidence="3">
    <location>
        <begin position="735"/>
        <end position="889"/>
    </location>
</feature>
<dbReference type="SMART" id="SM00710">
    <property type="entry name" value="PbH1"/>
    <property type="match status" value="17"/>
</dbReference>
<dbReference type="InterPro" id="IPR006626">
    <property type="entry name" value="PbH1"/>
</dbReference>
<feature type="region of interest" description="Disordered" evidence="2">
    <location>
        <begin position="242"/>
        <end position="261"/>
    </location>
</feature>
<dbReference type="Proteomes" id="UP001150062">
    <property type="component" value="Unassembled WGS sequence"/>
</dbReference>
<dbReference type="InterPro" id="IPR012334">
    <property type="entry name" value="Pectin_lyas_fold"/>
</dbReference>